<evidence type="ECO:0000313" key="4">
    <source>
        <dbReference type="Proteomes" id="UP000479756"/>
    </source>
</evidence>
<feature type="transmembrane region" description="Helical" evidence="2">
    <location>
        <begin position="40"/>
        <end position="59"/>
    </location>
</feature>
<proteinExistence type="predicted"/>
<protein>
    <submittedName>
        <fullName evidence="3">Uncharacterized protein</fullName>
    </submittedName>
</protein>
<reference evidence="3 4" key="1">
    <citation type="journal article" date="2014" name="Int. J. Syst. Evol. Microbiol.">
        <title>Description of Galbitalea soli gen. nov., sp. nov., and Frondihabitans sucicola sp. nov.</title>
        <authorList>
            <person name="Kim S.J."/>
            <person name="Lim J.M."/>
            <person name="Ahn J.H."/>
            <person name="Weon H.Y."/>
            <person name="Hamada M."/>
            <person name="Suzuki K."/>
            <person name="Ahn T.Y."/>
            <person name="Kwon S.W."/>
        </authorList>
    </citation>
    <scope>NUCLEOTIDE SEQUENCE [LARGE SCALE GENOMIC DNA]</scope>
    <source>
        <strain evidence="3 4">NBRC 108727</strain>
    </source>
</reference>
<sequence length="232" mass="24097">MFGANVAMPRPWLTALLGLVIGILTLGGGIFTLVEQAAPRPAFCFFGGAVALVLGIAARRRTARSSSGVRAFTLLPIAIGVAGVIVALALTVVIATTPTSALQGPVTQGQPVAPPVAQPAAPAAPSVATPLPRPPVSRMSMAQALGTLYTALTHLRRPGSLASPALAMDHYGRVFDPYSVAPNYVLAILPANTTLGYMVHVDRRNFELTLTDALDPRLVARIDTVTGVITFD</sequence>
<gene>
    <name evidence="3" type="ORF">G3T37_05865</name>
</gene>
<accession>A0A7C9TPV5</accession>
<evidence type="ECO:0000256" key="2">
    <source>
        <dbReference type="SAM" id="Phobius"/>
    </source>
</evidence>
<keyword evidence="2" id="KW-1133">Transmembrane helix</keyword>
<evidence type="ECO:0000313" key="3">
    <source>
        <dbReference type="EMBL" id="NEM90878.1"/>
    </source>
</evidence>
<feature type="transmembrane region" description="Helical" evidence="2">
    <location>
        <begin position="12"/>
        <end position="34"/>
    </location>
</feature>
<dbReference type="Proteomes" id="UP000479756">
    <property type="component" value="Unassembled WGS sequence"/>
</dbReference>
<keyword evidence="2" id="KW-0812">Transmembrane</keyword>
<keyword evidence="4" id="KW-1185">Reference proteome</keyword>
<comment type="caution">
    <text evidence="3">The sequence shown here is derived from an EMBL/GenBank/DDBJ whole genome shotgun (WGS) entry which is preliminary data.</text>
</comment>
<dbReference type="AlphaFoldDB" id="A0A7C9TPV5"/>
<keyword evidence="2" id="KW-0472">Membrane</keyword>
<name>A0A7C9TPV5_9MICO</name>
<feature type="region of interest" description="Disordered" evidence="1">
    <location>
        <begin position="104"/>
        <end position="128"/>
    </location>
</feature>
<feature type="transmembrane region" description="Helical" evidence="2">
    <location>
        <begin position="71"/>
        <end position="95"/>
    </location>
</feature>
<feature type="compositionally biased region" description="Low complexity" evidence="1">
    <location>
        <begin position="118"/>
        <end position="128"/>
    </location>
</feature>
<evidence type="ECO:0000256" key="1">
    <source>
        <dbReference type="SAM" id="MobiDB-lite"/>
    </source>
</evidence>
<dbReference type="RefSeq" id="WP_163472482.1">
    <property type="nucleotide sequence ID" value="NZ_JAAGWZ010000001.1"/>
</dbReference>
<organism evidence="3 4">
    <name type="scientific">Galbitalea soli</name>
    <dbReference type="NCBI Taxonomy" id="1268042"/>
    <lineage>
        <taxon>Bacteria</taxon>
        <taxon>Bacillati</taxon>
        <taxon>Actinomycetota</taxon>
        <taxon>Actinomycetes</taxon>
        <taxon>Micrococcales</taxon>
        <taxon>Microbacteriaceae</taxon>
        <taxon>Galbitalea</taxon>
    </lineage>
</organism>
<dbReference type="EMBL" id="JAAGWZ010000001">
    <property type="protein sequence ID" value="NEM90878.1"/>
    <property type="molecule type" value="Genomic_DNA"/>
</dbReference>